<dbReference type="EMBL" id="FTNZ01000006">
    <property type="protein sequence ID" value="SIS38025.1"/>
    <property type="molecule type" value="Genomic_DNA"/>
</dbReference>
<dbReference type="KEGG" id="cjt:EG359_02380"/>
<organism evidence="2 3">
    <name type="scientific">Chryseobacterium joostei</name>
    <dbReference type="NCBI Taxonomy" id="112234"/>
    <lineage>
        <taxon>Bacteria</taxon>
        <taxon>Pseudomonadati</taxon>
        <taxon>Bacteroidota</taxon>
        <taxon>Flavobacteriia</taxon>
        <taxon>Flavobacteriales</taxon>
        <taxon>Weeksellaceae</taxon>
        <taxon>Chryseobacterium group</taxon>
        <taxon>Chryseobacterium</taxon>
    </lineage>
</organism>
<evidence type="ECO:0000313" key="4">
    <source>
        <dbReference type="Proteomes" id="UP000279541"/>
    </source>
</evidence>
<accession>A0A1N7ILS5</accession>
<dbReference type="AlphaFoldDB" id="A0A1N7ILS5"/>
<reference evidence="1 4" key="2">
    <citation type="submission" date="2018-11" db="EMBL/GenBank/DDBJ databases">
        <title>Proposal to divide the Flavobacteriaceae and reorganize its genera based on Amino Acid Identity values calculated from whole genome sequences.</title>
        <authorList>
            <person name="Nicholson A.C."/>
            <person name="Gulvik C.A."/>
            <person name="Whitney A.M."/>
            <person name="Humrighouse B.W."/>
            <person name="Bell M."/>
            <person name="Holmes B."/>
            <person name="Steigerwalt A.G."/>
            <person name="Villarma A."/>
            <person name="Sheth M."/>
            <person name="Batra D."/>
            <person name="Pryor J."/>
            <person name="Bernardet J.-F."/>
            <person name="Hugo C."/>
            <person name="Kampfer P."/>
            <person name="Newman J."/>
            <person name="McQuiston J.R."/>
        </authorList>
    </citation>
    <scope>NUCLEOTIDE SEQUENCE [LARGE SCALE GENOMIC DNA]</scope>
    <source>
        <strain evidence="1 4">DSM 16927</strain>
    </source>
</reference>
<dbReference type="STRING" id="112234.SAMN05421768_10648"/>
<proteinExistence type="predicted"/>
<evidence type="ECO:0000313" key="1">
    <source>
        <dbReference type="EMBL" id="AZA98522.1"/>
    </source>
</evidence>
<protein>
    <submittedName>
        <fullName evidence="2">Uncharacterized protein</fullName>
    </submittedName>
</protein>
<dbReference type="Proteomes" id="UP000186106">
    <property type="component" value="Unassembled WGS sequence"/>
</dbReference>
<dbReference type="Proteomes" id="UP000279541">
    <property type="component" value="Chromosome"/>
</dbReference>
<dbReference type="EMBL" id="CP033926">
    <property type="protein sequence ID" value="AZA98522.1"/>
    <property type="molecule type" value="Genomic_DNA"/>
</dbReference>
<reference evidence="2 3" key="1">
    <citation type="submission" date="2017-01" db="EMBL/GenBank/DDBJ databases">
        <authorList>
            <person name="Mah S.A."/>
            <person name="Swanson W.J."/>
            <person name="Moy G.W."/>
            <person name="Vacquier V.D."/>
        </authorList>
    </citation>
    <scope>NUCLEOTIDE SEQUENCE [LARGE SCALE GENOMIC DNA]</scope>
    <source>
        <strain evidence="2 3">DSM 16927</strain>
    </source>
</reference>
<dbReference type="InterPro" id="IPR049249">
    <property type="entry name" value="DUF6882"/>
</dbReference>
<keyword evidence="4" id="KW-1185">Reference proteome</keyword>
<dbReference type="Pfam" id="PF21813">
    <property type="entry name" value="DUF6882"/>
    <property type="match status" value="1"/>
</dbReference>
<evidence type="ECO:0000313" key="2">
    <source>
        <dbReference type="EMBL" id="SIS38025.1"/>
    </source>
</evidence>
<evidence type="ECO:0000313" key="3">
    <source>
        <dbReference type="Proteomes" id="UP000186106"/>
    </source>
</evidence>
<name>A0A1N7ILS5_9FLAO</name>
<sequence length="148" mass="16862">MWSWFNKHSIEKNKNQLLVVKEFGSENNYEKLHNGTFSSDEYDGWELSSICLNIVNGIGIYKVNTDNLDVFMLITNLVDKSSPEIKKLKQKTVDCCSHGYSRPAFVCQNAIKQNSFLDKFQKFCICLEQQSVMFGSKSLDASGIIVDT</sequence>
<gene>
    <name evidence="1" type="ORF">EG359_02380</name>
    <name evidence="2" type="ORF">SAMN05421768_10648</name>
</gene>